<dbReference type="RefSeq" id="WP_146531630.1">
    <property type="nucleotide sequence ID" value="NZ_SJPV01000034.1"/>
</dbReference>
<keyword evidence="1" id="KW-1133">Transmembrane helix</keyword>
<evidence type="ECO:0000313" key="3">
    <source>
        <dbReference type="Proteomes" id="UP000319143"/>
    </source>
</evidence>
<evidence type="ECO:0000256" key="1">
    <source>
        <dbReference type="SAM" id="Phobius"/>
    </source>
</evidence>
<keyword evidence="1" id="KW-0472">Membrane</keyword>
<dbReference type="Pfam" id="PF11742">
    <property type="entry name" value="DUF3302"/>
    <property type="match status" value="1"/>
</dbReference>
<keyword evidence="1" id="KW-0812">Transmembrane</keyword>
<proteinExistence type="predicted"/>
<accession>A0A5C6CSP5</accession>
<sequence>MDYQFEAVGPTLRIVTLVFMIVFAFCILGLLVVLAALPGALAKRNRHPQANTVNLLGWLGLPTGALWVVALAWAYWDYSPKSGVQAISSDLEGQLTALELAVSKLESSLSGTNQ</sequence>
<keyword evidence="3" id="KW-1185">Reference proteome</keyword>
<protein>
    <recommendedName>
        <fullName evidence="4">Inner membrane protein YiaW</fullName>
    </recommendedName>
</protein>
<evidence type="ECO:0000313" key="2">
    <source>
        <dbReference type="EMBL" id="TWU27973.1"/>
    </source>
</evidence>
<dbReference type="AlphaFoldDB" id="A0A5C6CSP5"/>
<dbReference type="Proteomes" id="UP000319143">
    <property type="component" value="Unassembled WGS sequence"/>
</dbReference>
<comment type="caution">
    <text evidence="2">The sequence shown here is derived from an EMBL/GenBank/DDBJ whole genome shotgun (WGS) entry which is preliminary data.</text>
</comment>
<evidence type="ECO:0008006" key="4">
    <source>
        <dbReference type="Google" id="ProtNLM"/>
    </source>
</evidence>
<reference evidence="2 3" key="1">
    <citation type="submission" date="2019-02" db="EMBL/GenBank/DDBJ databases">
        <title>Deep-cultivation of Planctomycetes and their phenomic and genomic characterization uncovers novel biology.</title>
        <authorList>
            <person name="Wiegand S."/>
            <person name="Jogler M."/>
            <person name="Boedeker C."/>
            <person name="Pinto D."/>
            <person name="Vollmers J."/>
            <person name="Rivas-Marin E."/>
            <person name="Kohn T."/>
            <person name="Peeters S.H."/>
            <person name="Heuer A."/>
            <person name="Rast P."/>
            <person name="Oberbeckmann S."/>
            <person name="Bunk B."/>
            <person name="Jeske O."/>
            <person name="Meyerdierks A."/>
            <person name="Storesund J.E."/>
            <person name="Kallscheuer N."/>
            <person name="Luecker S."/>
            <person name="Lage O.M."/>
            <person name="Pohl T."/>
            <person name="Merkel B.J."/>
            <person name="Hornburger P."/>
            <person name="Mueller R.-W."/>
            <person name="Bruemmer F."/>
            <person name="Labrenz M."/>
            <person name="Spormann A.M."/>
            <person name="Op Den Camp H."/>
            <person name="Overmann J."/>
            <person name="Amann R."/>
            <person name="Jetten M.S.M."/>
            <person name="Mascher T."/>
            <person name="Medema M.H."/>
            <person name="Devos D.P."/>
            <person name="Kaster A.-K."/>
            <person name="Ovreas L."/>
            <person name="Rohde M."/>
            <person name="Galperin M.Y."/>
            <person name="Jogler C."/>
        </authorList>
    </citation>
    <scope>NUCLEOTIDE SEQUENCE [LARGE SCALE GENOMIC DNA]</scope>
    <source>
        <strain evidence="2 3">Poly41</strain>
    </source>
</reference>
<name>A0A5C6CSP5_9BACT</name>
<feature type="transmembrane region" description="Helical" evidence="1">
    <location>
        <begin position="12"/>
        <end position="41"/>
    </location>
</feature>
<organism evidence="2 3">
    <name type="scientific">Novipirellula artificiosorum</name>
    <dbReference type="NCBI Taxonomy" id="2528016"/>
    <lineage>
        <taxon>Bacteria</taxon>
        <taxon>Pseudomonadati</taxon>
        <taxon>Planctomycetota</taxon>
        <taxon>Planctomycetia</taxon>
        <taxon>Pirellulales</taxon>
        <taxon>Pirellulaceae</taxon>
        <taxon>Novipirellula</taxon>
    </lineage>
</organism>
<dbReference type="EMBL" id="SJPV01000034">
    <property type="protein sequence ID" value="TWU27973.1"/>
    <property type="molecule type" value="Genomic_DNA"/>
</dbReference>
<gene>
    <name evidence="2" type="ORF">Poly41_69960</name>
</gene>
<dbReference type="OrthoDB" id="288120at2"/>
<dbReference type="InterPro" id="IPR011223">
    <property type="entry name" value="UCP028770"/>
</dbReference>
<feature type="transmembrane region" description="Helical" evidence="1">
    <location>
        <begin position="53"/>
        <end position="76"/>
    </location>
</feature>